<dbReference type="Proteomes" id="UP000730618">
    <property type="component" value="Unassembled WGS sequence"/>
</dbReference>
<accession>A0ABM8VLH0</accession>
<protein>
    <submittedName>
        <fullName evidence="1">Uncharacterized protein</fullName>
    </submittedName>
</protein>
<evidence type="ECO:0000313" key="2">
    <source>
        <dbReference type="Proteomes" id="UP000730618"/>
    </source>
</evidence>
<dbReference type="RefSeq" id="WP_218100522.1">
    <property type="nucleotide sequence ID" value="NZ_CAJVCE010000012.1"/>
</dbReference>
<organism evidence="1 2">
    <name type="scientific">Paenibacillus allorhizosphaerae</name>
    <dbReference type="NCBI Taxonomy" id="2849866"/>
    <lineage>
        <taxon>Bacteria</taxon>
        <taxon>Bacillati</taxon>
        <taxon>Bacillota</taxon>
        <taxon>Bacilli</taxon>
        <taxon>Bacillales</taxon>
        <taxon>Paenibacillaceae</taxon>
        <taxon>Paenibacillus</taxon>
    </lineage>
</organism>
<keyword evidence="2" id="KW-1185">Reference proteome</keyword>
<dbReference type="EMBL" id="CAJVCE010000012">
    <property type="protein sequence ID" value="CAG7648526.1"/>
    <property type="molecule type" value="Genomic_DNA"/>
</dbReference>
<gene>
    <name evidence="1" type="ORF">PAECIP111802_04236</name>
</gene>
<sequence>MRVNLKFTTKGQSAIENFNNDELIEIFTRYLNTLVKHYAVNVSVPVDMNQDIRAEGILKVLLENVNCDINIFFRELERDIKVPLKKRLDKAGKLDNVFKIDIIK</sequence>
<reference evidence="1 2" key="1">
    <citation type="submission" date="2021-06" db="EMBL/GenBank/DDBJ databases">
        <authorList>
            <person name="Criscuolo A."/>
        </authorList>
    </citation>
    <scope>NUCLEOTIDE SEQUENCE [LARGE SCALE GENOMIC DNA]</scope>
    <source>
        <strain evidence="2">CIP 111802</strain>
    </source>
</reference>
<comment type="caution">
    <text evidence="1">The sequence shown here is derived from an EMBL/GenBank/DDBJ whole genome shotgun (WGS) entry which is preliminary data.</text>
</comment>
<proteinExistence type="predicted"/>
<name>A0ABM8VLH0_9BACL</name>
<evidence type="ECO:0000313" key="1">
    <source>
        <dbReference type="EMBL" id="CAG7648526.1"/>
    </source>
</evidence>